<reference evidence="3 4" key="1">
    <citation type="submission" date="2019-07" db="EMBL/GenBank/DDBJ databases">
        <title>Shewanella sp. YLB-06 whole genomic sequence.</title>
        <authorList>
            <person name="Yu L."/>
        </authorList>
    </citation>
    <scope>NUCLEOTIDE SEQUENCE [LARGE SCALE GENOMIC DNA]</scope>
    <source>
        <strain evidence="3 4">YLB-06</strain>
    </source>
</reference>
<protein>
    <submittedName>
        <fullName evidence="3">Formylglycine-generating enzyme family protein</fullName>
    </submittedName>
</protein>
<dbReference type="EMBL" id="CP041614">
    <property type="protein sequence ID" value="QDO85080.1"/>
    <property type="molecule type" value="Genomic_DNA"/>
</dbReference>
<name>A0ABX5X163_9GAMM</name>
<dbReference type="PROSITE" id="PS51257">
    <property type="entry name" value="PROKAR_LIPOPROTEIN"/>
    <property type="match status" value="1"/>
</dbReference>
<keyword evidence="4" id="KW-1185">Reference proteome</keyword>
<organism evidence="3 4">
    <name type="scientific">Shewanella psychropiezotolerans</name>
    <dbReference type="NCBI Taxonomy" id="2593655"/>
    <lineage>
        <taxon>Bacteria</taxon>
        <taxon>Pseudomonadati</taxon>
        <taxon>Pseudomonadota</taxon>
        <taxon>Gammaproteobacteria</taxon>
        <taxon>Alteromonadales</taxon>
        <taxon>Shewanellaceae</taxon>
        <taxon>Shewanella</taxon>
    </lineage>
</organism>
<sequence length="346" mass="38868">MRFYRLNSLTLGLMTSLFLTACGAGDLNPPLITSSSVPDDDIKAISAKIEASYPKMDKQLKLQILDVAVKSMEDMVWIEGGSFIMGDIRTPCDIIDKGRMDWTPEATCYSNFISRKNGAIYQHKVTLDSYSLAKYETTHYGADAYRLAHGIELARAEARVLYEGLTQRIKNDPSPTKRWQEAKNYCLWLGDLTGYKFDLPTEAQWEYAARNRGKNIYYATNNGYVQRVNGTYYAPELGRHVDILPEEVNYGSGFDEVGSWPANPLGIHDLSGNMEEWVNDWFSADYYQHSPEDNPQGPETGTDKVVRGGQGLVVTTRAFSPIDPIDSKYTLTGFRCAVQQSTPVIE</sequence>
<evidence type="ECO:0000313" key="4">
    <source>
        <dbReference type="Proteomes" id="UP000315947"/>
    </source>
</evidence>
<dbReference type="SUPFAM" id="SSF56436">
    <property type="entry name" value="C-type lectin-like"/>
    <property type="match status" value="1"/>
</dbReference>
<proteinExistence type="predicted"/>
<keyword evidence="1" id="KW-0732">Signal</keyword>
<dbReference type="Pfam" id="PF03781">
    <property type="entry name" value="FGE-sulfatase"/>
    <property type="match status" value="1"/>
</dbReference>
<feature type="chain" id="PRO_5045501468" evidence="1">
    <location>
        <begin position="22"/>
        <end position="346"/>
    </location>
</feature>
<dbReference type="RefSeq" id="WP_144047425.1">
    <property type="nucleotide sequence ID" value="NZ_CP041614.1"/>
</dbReference>
<accession>A0ABX5X163</accession>
<feature type="domain" description="Sulfatase-modifying factor enzyme-like" evidence="2">
    <location>
        <begin position="72"/>
        <end position="337"/>
    </location>
</feature>
<dbReference type="InterPro" id="IPR005532">
    <property type="entry name" value="SUMF_dom"/>
</dbReference>
<evidence type="ECO:0000313" key="3">
    <source>
        <dbReference type="EMBL" id="QDO85080.1"/>
    </source>
</evidence>
<evidence type="ECO:0000259" key="2">
    <source>
        <dbReference type="Pfam" id="PF03781"/>
    </source>
</evidence>
<dbReference type="PANTHER" id="PTHR23150">
    <property type="entry name" value="SULFATASE MODIFYING FACTOR 1, 2"/>
    <property type="match status" value="1"/>
</dbReference>
<evidence type="ECO:0000256" key="1">
    <source>
        <dbReference type="SAM" id="SignalP"/>
    </source>
</evidence>
<dbReference type="InterPro" id="IPR042095">
    <property type="entry name" value="SUMF_sf"/>
</dbReference>
<dbReference type="InterPro" id="IPR016187">
    <property type="entry name" value="CTDL_fold"/>
</dbReference>
<feature type="signal peptide" evidence="1">
    <location>
        <begin position="1"/>
        <end position="21"/>
    </location>
</feature>
<dbReference type="PANTHER" id="PTHR23150:SF19">
    <property type="entry name" value="FORMYLGLYCINE-GENERATING ENZYME"/>
    <property type="match status" value="1"/>
</dbReference>
<dbReference type="InterPro" id="IPR051043">
    <property type="entry name" value="Sulfatase_Mod_Factor_Kinase"/>
</dbReference>
<gene>
    <name evidence="3" type="ORF">FM037_19890</name>
</gene>
<dbReference type="Proteomes" id="UP000315947">
    <property type="component" value="Chromosome"/>
</dbReference>
<dbReference type="Gene3D" id="3.90.1580.10">
    <property type="entry name" value="paralog of FGE (formylglycine-generating enzyme)"/>
    <property type="match status" value="1"/>
</dbReference>